<name>A0ABV5MIK9_9ACTN</name>
<evidence type="ECO:0000313" key="2">
    <source>
        <dbReference type="Proteomes" id="UP001589608"/>
    </source>
</evidence>
<organism evidence="1 2">
    <name type="scientific">Dactylosporangium vinaceum</name>
    <dbReference type="NCBI Taxonomy" id="53362"/>
    <lineage>
        <taxon>Bacteria</taxon>
        <taxon>Bacillati</taxon>
        <taxon>Actinomycetota</taxon>
        <taxon>Actinomycetes</taxon>
        <taxon>Micromonosporales</taxon>
        <taxon>Micromonosporaceae</taxon>
        <taxon>Dactylosporangium</taxon>
    </lineage>
</organism>
<dbReference type="Proteomes" id="UP001589608">
    <property type="component" value="Unassembled WGS sequence"/>
</dbReference>
<dbReference type="Pfam" id="PF19698">
    <property type="entry name" value="DUF6197"/>
    <property type="match status" value="1"/>
</dbReference>
<reference evidence="1 2" key="1">
    <citation type="submission" date="2024-09" db="EMBL/GenBank/DDBJ databases">
        <authorList>
            <person name="Sun Q."/>
            <person name="Mori K."/>
        </authorList>
    </citation>
    <scope>NUCLEOTIDE SEQUENCE [LARGE SCALE GENOMIC DNA]</scope>
    <source>
        <strain evidence="1 2">JCM 3307</strain>
    </source>
</reference>
<comment type="caution">
    <text evidence="1">The sequence shown here is derived from an EMBL/GenBank/DDBJ whole genome shotgun (WGS) entry which is preliminary data.</text>
</comment>
<evidence type="ECO:0000313" key="1">
    <source>
        <dbReference type="EMBL" id="MFB9448699.1"/>
    </source>
</evidence>
<dbReference type="InterPro" id="IPR045677">
    <property type="entry name" value="DUF6197"/>
</dbReference>
<sequence>MAVDEAWLYTTVARRDHEVQGTKTQTTPVDVPGDYFSAWAEEVDLYEREQIEHYLTLARDDQGDADPMAIDMHGTPADTLRCAAQYLDSYGWTQHDRYRNLGDLFPAADITGAIRTVVYGTPMLSDILTGVLGWHVDMAIATLADHLGLTTPDMHLLGWLAYSSHAITCWNDETGRTAGQAVAALRAAADAYDATYRGYDTAEDTGNTKES</sequence>
<keyword evidence="2" id="KW-1185">Reference proteome</keyword>
<gene>
    <name evidence="1" type="ORF">ACFFTR_36910</name>
</gene>
<proteinExistence type="predicted"/>
<accession>A0ABV5MIK9</accession>
<dbReference type="EMBL" id="JBHMCA010000059">
    <property type="protein sequence ID" value="MFB9448699.1"/>
    <property type="molecule type" value="Genomic_DNA"/>
</dbReference>
<protein>
    <submittedName>
        <fullName evidence="1">Uncharacterized protein</fullName>
    </submittedName>
</protein>
<dbReference type="RefSeq" id="WP_223097349.1">
    <property type="nucleotide sequence ID" value="NZ_CP061913.1"/>
</dbReference>